<evidence type="ECO:0000256" key="1">
    <source>
        <dbReference type="ARBA" id="ARBA00000677"/>
    </source>
</evidence>
<reference evidence="8 9" key="1">
    <citation type="journal article" date="2016" name="Nat. Commun.">
        <title>Thousands of microbial genomes shed light on interconnected biogeochemical processes in an aquifer system.</title>
        <authorList>
            <person name="Anantharaman K."/>
            <person name="Brown C.T."/>
            <person name="Hug L.A."/>
            <person name="Sharon I."/>
            <person name="Castelle C.J."/>
            <person name="Probst A.J."/>
            <person name="Thomas B.C."/>
            <person name="Singh A."/>
            <person name="Wilkins M.J."/>
            <person name="Karaoz U."/>
            <person name="Brodie E.L."/>
            <person name="Williams K.H."/>
            <person name="Hubbard S.S."/>
            <person name="Banfield J.F."/>
        </authorList>
    </citation>
    <scope>NUCLEOTIDE SEQUENCE [LARGE SCALE GENOMIC DNA]</scope>
</reference>
<dbReference type="PROSITE" id="PS00761">
    <property type="entry name" value="SPASE_I_3"/>
    <property type="match status" value="1"/>
</dbReference>
<feature type="active site" evidence="5">
    <location>
        <position position="51"/>
    </location>
</feature>
<dbReference type="PRINTS" id="PR00727">
    <property type="entry name" value="LEADERPTASE"/>
</dbReference>
<proteinExistence type="inferred from homology"/>
<dbReference type="InterPro" id="IPR036286">
    <property type="entry name" value="LexA/Signal_pep-like_sf"/>
</dbReference>
<feature type="domain" description="Peptidase S26" evidence="7">
    <location>
        <begin position="22"/>
        <end position="186"/>
    </location>
</feature>
<evidence type="ECO:0000256" key="6">
    <source>
        <dbReference type="RuleBase" id="RU362042"/>
    </source>
</evidence>
<dbReference type="EC" id="3.4.21.89" evidence="3 6"/>
<dbReference type="InterPro" id="IPR019533">
    <property type="entry name" value="Peptidase_S26"/>
</dbReference>
<dbReference type="EMBL" id="MHSQ01000021">
    <property type="protein sequence ID" value="OHA47183.1"/>
    <property type="molecule type" value="Genomic_DNA"/>
</dbReference>
<name>A0A1G2PFY5_9BACT</name>
<gene>
    <name evidence="8" type="ORF">A2541_01465</name>
</gene>
<keyword evidence="6" id="KW-0812">Transmembrane</keyword>
<feature type="active site" evidence="5">
    <location>
        <position position="94"/>
    </location>
</feature>
<sequence>MENEASTTVGTFKKFRQSFLGEILQIVVISLIIVIPFRLYIAQPFLVSGTSMDNTFADGQYLIVDELTYQFRNPERGEVIIFHYPLDKKKFFIKRIVGLPGETIQIRSEKVTICQKTDCQNDPTNITLTEPYVKTDGLKLPRPDSLITLKDNEYFVLGDNRAVSSDSRVWGPVKKEFITGRPFLRLFPLTKISLLPK</sequence>
<dbReference type="PROSITE" id="PS00760">
    <property type="entry name" value="SPASE_I_2"/>
    <property type="match status" value="1"/>
</dbReference>
<dbReference type="GO" id="GO:0016020">
    <property type="term" value="C:membrane"/>
    <property type="evidence" value="ECO:0007669"/>
    <property type="project" value="UniProtKB-SubCell"/>
</dbReference>
<keyword evidence="4 6" id="KW-0378">Hydrolase</keyword>
<dbReference type="CDD" id="cd06530">
    <property type="entry name" value="S26_SPase_I"/>
    <property type="match status" value="1"/>
</dbReference>
<dbReference type="InterPro" id="IPR019758">
    <property type="entry name" value="Pept_S26A_signal_pept_1_CS"/>
</dbReference>
<dbReference type="Proteomes" id="UP000176965">
    <property type="component" value="Unassembled WGS sequence"/>
</dbReference>
<dbReference type="GO" id="GO:0006465">
    <property type="term" value="P:signal peptide processing"/>
    <property type="evidence" value="ECO:0007669"/>
    <property type="project" value="InterPro"/>
</dbReference>
<comment type="subcellular location">
    <subcellularLocation>
        <location evidence="6">Membrane</location>
        <topology evidence="6">Single-pass type II membrane protein</topology>
    </subcellularLocation>
</comment>
<evidence type="ECO:0000256" key="3">
    <source>
        <dbReference type="ARBA" id="ARBA00013208"/>
    </source>
</evidence>
<protein>
    <recommendedName>
        <fullName evidence="3 6">Signal peptidase I</fullName>
        <ecNumber evidence="3 6">3.4.21.89</ecNumber>
    </recommendedName>
</protein>
<dbReference type="Gene3D" id="2.10.109.10">
    <property type="entry name" value="Umud Fragment, subunit A"/>
    <property type="match status" value="1"/>
</dbReference>
<dbReference type="InterPro" id="IPR019757">
    <property type="entry name" value="Pept_S26A_signal_pept_1_Lys-AS"/>
</dbReference>
<comment type="caution">
    <text evidence="8">The sequence shown here is derived from an EMBL/GenBank/DDBJ whole genome shotgun (WGS) entry which is preliminary data.</text>
</comment>
<dbReference type="PANTHER" id="PTHR43390">
    <property type="entry name" value="SIGNAL PEPTIDASE I"/>
    <property type="match status" value="1"/>
</dbReference>
<dbReference type="AlphaFoldDB" id="A0A1G2PFY5"/>
<feature type="transmembrane region" description="Helical" evidence="6">
    <location>
        <begin position="23"/>
        <end position="41"/>
    </location>
</feature>
<evidence type="ECO:0000313" key="8">
    <source>
        <dbReference type="EMBL" id="OHA47183.1"/>
    </source>
</evidence>
<dbReference type="GO" id="GO:0004252">
    <property type="term" value="F:serine-type endopeptidase activity"/>
    <property type="evidence" value="ECO:0007669"/>
    <property type="project" value="InterPro"/>
</dbReference>
<keyword evidence="6" id="KW-1133">Transmembrane helix</keyword>
<keyword evidence="6" id="KW-0472">Membrane</keyword>
<dbReference type="InterPro" id="IPR000223">
    <property type="entry name" value="Pept_S26A_signal_pept_1"/>
</dbReference>
<evidence type="ECO:0000259" key="7">
    <source>
        <dbReference type="Pfam" id="PF10502"/>
    </source>
</evidence>
<accession>A0A1G2PFY5</accession>
<dbReference type="STRING" id="1802338.A2541_01465"/>
<dbReference type="GO" id="GO:0009003">
    <property type="term" value="F:signal peptidase activity"/>
    <property type="evidence" value="ECO:0007669"/>
    <property type="project" value="UniProtKB-EC"/>
</dbReference>
<dbReference type="SUPFAM" id="SSF51306">
    <property type="entry name" value="LexA/Signal peptidase"/>
    <property type="match status" value="1"/>
</dbReference>
<evidence type="ECO:0000256" key="5">
    <source>
        <dbReference type="PIRSR" id="PIRSR600223-1"/>
    </source>
</evidence>
<evidence type="ECO:0000256" key="2">
    <source>
        <dbReference type="ARBA" id="ARBA00009370"/>
    </source>
</evidence>
<dbReference type="Pfam" id="PF10502">
    <property type="entry name" value="Peptidase_S26"/>
    <property type="match status" value="1"/>
</dbReference>
<dbReference type="PANTHER" id="PTHR43390:SF1">
    <property type="entry name" value="CHLOROPLAST PROCESSING PEPTIDASE"/>
    <property type="match status" value="1"/>
</dbReference>
<dbReference type="NCBIfam" id="TIGR02227">
    <property type="entry name" value="sigpep_I_bact"/>
    <property type="match status" value="1"/>
</dbReference>
<organism evidence="8 9">
    <name type="scientific">Candidatus Taylorbacteria bacterium RIFOXYD2_FULL_36_9</name>
    <dbReference type="NCBI Taxonomy" id="1802338"/>
    <lineage>
        <taxon>Bacteria</taxon>
        <taxon>Candidatus Tayloriibacteriota</taxon>
    </lineage>
</organism>
<comment type="similarity">
    <text evidence="2 6">Belongs to the peptidase S26 family.</text>
</comment>
<evidence type="ECO:0000256" key="4">
    <source>
        <dbReference type="ARBA" id="ARBA00022801"/>
    </source>
</evidence>
<comment type="catalytic activity">
    <reaction evidence="1 6">
        <text>Cleavage of hydrophobic, N-terminal signal or leader sequences from secreted and periplasmic proteins.</text>
        <dbReference type="EC" id="3.4.21.89"/>
    </reaction>
</comment>
<evidence type="ECO:0000313" key="9">
    <source>
        <dbReference type="Proteomes" id="UP000176965"/>
    </source>
</evidence>
<keyword evidence="6" id="KW-0645">Protease</keyword>